<evidence type="ECO:0000259" key="12">
    <source>
        <dbReference type="Pfam" id="PF02687"/>
    </source>
</evidence>
<feature type="domain" description="FtsX extracellular" evidence="13">
    <location>
        <begin position="51"/>
        <end position="142"/>
    </location>
</feature>
<dbReference type="Proteomes" id="UP001220610">
    <property type="component" value="Chromosome"/>
</dbReference>
<dbReference type="GO" id="GO:0051301">
    <property type="term" value="P:cell division"/>
    <property type="evidence" value="ECO:0007669"/>
    <property type="project" value="UniProtKB-KW"/>
</dbReference>
<keyword evidence="6 11" id="KW-0812">Transmembrane</keyword>
<evidence type="ECO:0000313" key="14">
    <source>
        <dbReference type="EMBL" id="WEK37427.1"/>
    </source>
</evidence>
<dbReference type="Pfam" id="PF18075">
    <property type="entry name" value="FtsX_ECD"/>
    <property type="match status" value="1"/>
</dbReference>
<dbReference type="Gene3D" id="3.30.70.3040">
    <property type="match status" value="1"/>
</dbReference>
<evidence type="ECO:0000256" key="11">
    <source>
        <dbReference type="SAM" id="Phobius"/>
    </source>
</evidence>
<feature type="transmembrane region" description="Helical" evidence="11">
    <location>
        <begin position="222"/>
        <end position="244"/>
    </location>
</feature>
<dbReference type="GO" id="GO:0005886">
    <property type="term" value="C:plasma membrane"/>
    <property type="evidence" value="ECO:0007669"/>
    <property type="project" value="UniProtKB-SubCell"/>
</dbReference>
<evidence type="ECO:0000256" key="4">
    <source>
        <dbReference type="ARBA" id="ARBA00022475"/>
    </source>
</evidence>
<dbReference type="EMBL" id="CP119311">
    <property type="protein sequence ID" value="WEK37427.1"/>
    <property type="molecule type" value="Genomic_DNA"/>
</dbReference>
<evidence type="ECO:0000256" key="6">
    <source>
        <dbReference type="ARBA" id="ARBA00022692"/>
    </source>
</evidence>
<keyword evidence="4 10" id="KW-1003">Cell membrane</keyword>
<dbReference type="PANTHER" id="PTHR47755">
    <property type="entry name" value="CELL DIVISION PROTEIN FTSX"/>
    <property type="match status" value="1"/>
</dbReference>
<evidence type="ECO:0000256" key="10">
    <source>
        <dbReference type="PIRNR" id="PIRNR003097"/>
    </source>
</evidence>
<dbReference type="InterPro" id="IPR003838">
    <property type="entry name" value="ABC3_permease_C"/>
</dbReference>
<comment type="subcellular location">
    <subcellularLocation>
        <location evidence="1">Cell membrane</location>
        <topology evidence="1">Multi-pass membrane protein</topology>
    </subcellularLocation>
</comment>
<keyword evidence="5 10" id="KW-0132">Cell division</keyword>
<keyword evidence="9 10" id="KW-0131">Cell cycle</keyword>
<dbReference type="PIRSF" id="PIRSF003097">
    <property type="entry name" value="FtsX"/>
    <property type="match status" value="1"/>
</dbReference>
<evidence type="ECO:0000256" key="8">
    <source>
        <dbReference type="ARBA" id="ARBA00023136"/>
    </source>
</evidence>
<evidence type="ECO:0000256" key="3">
    <source>
        <dbReference type="ARBA" id="ARBA00021907"/>
    </source>
</evidence>
<evidence type="ECO:0000256" key="9">
    <source>
        <dbReference type="ARBA" id="ARBA00023306"/>
    </source>
</evidence>
<evidence type="ECO:0000259" key="13">
    <source>
        <dbReference type="Pfam" id="PF18075"/>
    </source>
</evidence>
<proteinExistence type="inferred from homology"/>
<evidence type="ECO:0000256" key="7">
    <source>
        <dbReference type="ARBA" id="ARBA00022989"/>
    </source>
</evidence>
<protein>
    <recommendedName>
        <fullName evidence="3 10">Cell division protein FtsX</fullName>
    </recommendedName>
</protein>
<feature type="transmembrane region" description="Helical" evidence="11">
    <location>
        <begin position="16"/>
        <end position="38"/>
    </location>
</feature>
<feature type="domain" description="ABC3 transporter permease C-terminal" evidence="12">
    <location>
        <begin position="169"/>
        <end position="286"/>
    </location>
</feature>
<dbReference type="PANTHER" id="PTHR47755:SF1">
    <property type="entry name" value="CELL DIVISION PROTEIN FTSX"/>
    <property type="match status" value="1"/>
</dbReference>
<reference evidence="14" key="1">
    <citation type="submission" date="2023-03" db="EMBL/GenBank/DDBJ databases">
        <title>Andean soil-derived lignocellulolytic bacterial consortium as a source of novel taxa and putative plastic-active enzymes.</title>
        <authorList>
            <person name="Diaz-Garcia L."/>
            <person name="Chuvochina M."/>
            <person name="Feuerriegel G."/>
            <person name="Bunk B."/>
            <person name="Sproer C."/>
            <person name="Streit W.R."/>
            <person name="Rodriguez L.M."/>
            <person name="Overmann J."/>
            <person name="Jimenez D.J."/>
        </authorList>
    </citation>
    <scope>NUCLEOTIDE SEQUENCE</scope>
    <source>
        <strain evidence="14">MAG 7</strain>
    </source>
</reference>
<dbReference type="InterPro" id="IPR004513">
    <property type="entry name" value="FtsX"/>
</dbReference>
<gene>
    <name evidence="14" type="ORF">P0Y53_07930</name>
</gene>
<feature type="transmembrane region" description="Helical" evidence="11">
    <location>
        <begin position="162"/>
        <end position="182"/>
    </location>
</feature>
<feature type="transmembrane region" description="Helical" evidence="11">
    <location>
        <begin position="256"/>
        <end position="276"/>
    </location>
</feature>
<evidence type="ECO:0000256" key="5">
    <source>
        <dbReference type="ARBA" id="ARBA00022618"/>
    </source>
</evidence>
<dbReference type="InterPro" id="IPR040690">
    <property type="entry name" value="FtsX_ECD"/>
</dbReference>
<evidence type="ECO:0000313" key="15">
    <source>
        <dbReference type="Proteomes" id="UP001220610"/>
    </source>
</evidence>
<evidence type="ECO:0000256" key="1">
    <source>
        <dbReference type="ARBA" id="ARBA00004651"/>
    </source>
</evidence>
<organism evidence="14 15">
    <name type="scientific">Candidatus Pseudobacter hemicellulosilyticus</name>
    <dbReference type="NCBI Taxonomy" id="3121375"/>
    <lineage>
        <taxon>Bacteria</taxon>
        <taxon>Pseudomonadati</taxon>
        <taxon>Bacteroidota</taxon>
        <taxon>Chitinophagia</taxon>
        <taxon>Chitinophagales</taxon>
        <taxon>Chitinophagaceae</taxon>
        <taxon>Pseudobacter</taxon>
    </lineage>
</organism>
<sequence length="291" mass="32771">MAQFGKASAKRSKPSYFMSIIGVTIVLFFVGVFGWLLLNAKRYTDTLKENVKVQVYLRRNVTPTDVESLKNYLTVQPYTRNVEYVDKEAAKKRLQSDGEDVNFELLDENPLPASFDLALKSGYVQKDTLDMIKADLEKQSLVVESVRYPAFVVEKMGSSVRVGLIAFVALAAVFCILSIVLIDNTIRLAMYSNRFIIKTMQMVGATRGFISKPMNLRAIANGALSAVFAIAIVYGLMVLSEYFLPELRSLRDNGKMLLLFAFLILLGISISVFSTWRSVVKYLKMKLDDLY</sequence>
<dbReference type="Pfam" id="PF02687">
    <property type="entry name" value="FtsX"/>
    <property type="match status" value="1"/>
</dbReference>
<keyword evidence="7 11" id="KW-1133">Transmembrane helix</keyword>
<comment type="similarity">
    <text evidence="2 10">Belongs to the ABC-4 integral membrane protein family. FtsX subfamily.</text>
</comment>
<accession>A0AAJ5WXI9</accession>
<evidence type="ECO:0000256" key="2">
    <source>
        <dbReference type="ARBA" id="ARBA00007379"/>
    </source>
</evidence>
<keyword evidence="8 10" id="KW-0472">Membrane</keyword>
<dbReference type="AlphaFoldDB" id="A0AAJ5WXI9"/>
<name>A0AAJ5WXI9_9BACT</name>